<comment type="subcellular location">
    <subcellularLocation>
        <location evidence="2">Cell membrane</location>
        <topology evidence="2">Single-pass type II membrane protein</topology>
    </subcellularLocation>
    <subcellularLocation>
        <location evidence="7">Membrane</location>
        <topology evidence="7">Single-pass type II membrane protein</topology>
    </subcellularLocation>
</comment>
<evidence type="ECO:0000256" key="7">
    <source>
        <dbReference type="RuleBase" id="RU362042"/>
    </source>
</evidence>
<dbReference type="InterPro" id="IPR000223">
    <property type="entry name" value="Pept_S26A_signal_pept_1"/>
</dbReference>
<reference evidence="10 11" key="1">
    <citation type="submission" date="2017-06" db="EMBL/GenBank/DDBJ databases">
        <authorList>
            <person name="Kim H.J."/>
            <person name="Triplett B.A."/>
        </authorList>
    </citation>
    <scope>NUCLEOTIDE SEQUENCE [LARGE SCALE GENOMIC DNA]</scope>
    <source>
        <strain evidence="10 11">CGMCC 4.1858</strain>
    </source>
</reference>
<comment type="similarity">
    <text evidence="3 7">Belongs to the peptidase S26 family.</text>
</comment>
<feature type="domain" description="Peptidase S26" evidence="9">
    <location>
        <begin position="41"/>
        <end position="231"/>
    </location>
</feature>
<dbReference type="NCBIfam" id="TIGR02227">
    <property type="entry name" value="sigpep_I_bact"/>
    <property type="match status" value="1"/>
</dbReference>
<accession>A0A239MWP7</accession>
<dbReference type="CDD" id="cd06530">
    <property type="entry name" value="S26_SPase_I"/>
    <property type="match status" value="1"/>
</dbReference>
<feature type="active site" evidence="6">
    <location>
        <position position="140"/>
    </location>
</feature>
<name>A0A239MWP7_9ACTN</name>
<feature type="region of interest" description="Disordered" evidence="8">
    <location>
        <begin position="1"/>
        <end position="32"/>
    </location>
</feature>
<dbReference type="GO" id="GO:0006465">
    <property type="term" value="P:signal peptide processing"/>
    <property type="evidence" value="ECO:0007669"/>
    <property type="project" value="InterPro"/>
</dbReference>
<evidence type="ECO:0000256" key="1">
    <source>
        <dbReference type="ARBA" id="ARBA00000677"/>
    </source>
</evidence>
<keyword evidence="7" id="KW-0812">Transmembrane</keyword>
<gene>
    <name evidence="10" type="ORF">SAMN05216252_1283</name>
</gene>
<dbReference type="EC" id="3.4.21.89" evidence="4 7"/>
<dbReference type="Gene3D" id="2.10.109.10">
    <property type="entry name" value="Umud Fragment, subunit A"/>
    <property type="match status" value="1"/>
</dbReference>
<dbReference type="Pfam" id="PF10502">
    <property type="entry name" value="Peptidase_S26"/>
    <property type="match status" value="1"/>
</dbReference>
<keyword evidence="7" id="KW-0645">Protease</keyword>
<dbReference type="InterPro" id="IPR019533">
    <property type="entry name" value="Peptidase_S26"/>
</dbReference>
<evidence type="ECO:0000256" key="3">
    <source>
        <dbReference type="ARBA" id="ARBA00009370"/>
    </source>
</evidence>
<dbReference type="InterPro" id="IPR036286">
    <property type="entry name" value="LexA/Signal_pep-like_sf"/>
</dbReference>
<evidence type="ECO:0000313" key="10">
    <source>
        <dbReference type="EMBL" id="SNT46289.1"/>
    </source>
</evidence>
<dbReference type="GO" id="GO:0009003">
    <property type="term" value="F:signal peptidase activity"/>
    <property type="evidence" value="ECO:0007669"/>
    <property type="project" value="UniProtKB-EC"/>
</dbReference>
<dbReference type="Proteomes" id="UP000198280">
    <property type="component" value="Unassembled WGS sequence"/>
</dbReference>
<dbReference type="SUPFAM" id="SSF51306">
    <property type="entry name" value="LexA/Signal peptidase"/>
    <property type="match status" value="1"/>
</dbReference>
<evidence type="ECO:0000256" key="6">
    <source>
        <dbReference type="PIRSR" id="PIRSR600223-1"/>
    </source>
</evidence>
<proteinExistence type="inferred from homology"/>
<dbReference type="PANTHER" id="PTHR43390:SF1">
    <property type="entry name" value="CHLOROPLAST PROCESSING PEPTIDASE"/>
    <property type="match status" value="1"/>
</dbReference>
<sequence>MTTGEDGRTGVRGTGEDEPEAPARRRRPRKARTQRPWWQELPILVVVALVMALGIKTFFVQAFSIPSGSMQDTLQVGDRVLVDKLTPWFGATPQRGEVVVFRDPGRWLGDQPPPAGGNVLTKALAFVGLAPSSDEQDLIKRVIAVGGDTVECERGKPVTVNGKALDEPYIYPGATPCDDIPVGKVTVPEDHLWVMGDHRNASQDSRAHVDEPGGGFVPLDDVVGRAFVVAWPVPRWSTLPVPATFDRS</sequence>
<evidence type="ECO:0000313" key="11">
    <source>
        <dbReference type="Proteomes" id="UP000198280"/>
    </source>
</evidence>
<protein>
    <recommendedName>
        <fullName evidence="4 7">Signal peptidase I</fullName>
        <ecNumber evidence="4 7">3.4.21.89</ecNumber>
    </recommendedName>
</protein>
<keyword evidence="11" id="KW-1185">Reference proteome</keyword>
<comment type="catalytic activity">
    <reaction evidence="1 7">
        <text>Cleavage of hydrophobic, N-terminal signal or leader sequences from secreted and periplasmic proteins.</text>
        <dbReference type="EC" id="3.4.21.89"/>
    </reaction>
</comment>
<dbReference type="OrthoDB" id="9815782at2"/>
<evidence type="ECO:0000256" key="4">
    <source>
        <dbReference type="ARBA" id="ARBA00013208"/>
    </source>
</evidence>
<dbReference type="RefSeq" id="WP_089228034.1">
    <property type="nucleotide sequence ID" value="NZ_FZOF01000028.1"/>
</dbReference>
<feature type="active site" evidence="6">
    <location>
        <position position="69"/>
    </location>
</feature>
<evidence type="ECO:0000259" key="9">
    <source>
        <dbReference type="Pfam" id="PF10502"/>
    </source>
</evidence>
<evidence type="ECO:0000256" key="8">
    <source>
        <dbReference type="SAM" id="MobiDB-lite"/>
    </source>
</evidence>
<dbReference type="PANTHER" id="PTHR43390">
    <property type="entry name" value="SIGNAL PEPTIDASE I"/>
    <property type="match status" value="1"/>
</dbReference>
<dbReference type="InterPro" id="IPR019758">
    <property type="entry name" value="Pept_S26A_signal_pept_1_CS"/>
</dbReference>
<dbReference type="GO" id="GO:0004252">
    <property type="term" value="F:serine-type endopeptidase activity"/>
    <property type="evidence" value="ECO:0007669"/>
    <property type="project" value="InterPro"/>
</dbReference>
<feature type="transmembrane region" description="Helical" evidence="7">
    <location>
        <begin position="37"/>
        <end position="59"/>
    </location>
</feature>
<dbReference type="GO" id="GO:0005886">
    <property type="term" value="C:plasma membrane"/>
    <property type="evidence" value="ECO:0007669"/>
    <property type="project" value="UniProtKB-SubCell"/>
</dbReference>
<organism evidence="10 11">
    <name type="scientific">Actinacidiphila glaucinigra</name>
    <dbReference type="NCBI Taxonomy" id="235986"/>
    <lineage>
        <taxon>Bacteria</taxon>
        <taxon>Bacillati</taxon>
        <taxon>Actinomycetota</taxon>
        <taxon>Actinomycetes</taxon>
        <taxon>Kitasatosporales</taxon>
        <taxon>Streptomycetaceae</taxon>
        <taxon>Actinacidiphila</taxon>
    </lineage>
</organism>
<evidence type="ECO:0000256" key="2">
    <source>
        <dbReference type="ARBA" id="ARBA00004401"/>
    </source>
</evidence>
<keyword evidence="7" id="KW-1133">Transmembrane helix</keyword>
<keyword evidence="7" id="KW-0472">Membrane</keyword>
<keyword evidence="5 7" id="KW-0378">Hydrolase</keyword>
<dbReference type="EMBL" id="FZOF01000028">
    <property type="protein sequence ID" value="SNT46289.1"/>
    <property type="molecule type" value="Genomic_DNA"/>
</dbReference>
<dbReference type="AlphaFoldDB" id="A0A239MWP7"/>
<dbReference type="PROSITE" id="PS00761">
    <property type="entry name" value="SPASE_I_3"/>
    <property type="match status" value="1"/>
</dbReference>
<evidence type="ECO:0000256" key="5">
    <source>
        <dbReference type="ARBA" id="ARBA00022801"/>
    </source>
</evidence>
<dbReference type="PRINTS" id="PR00727">
    <property type="entry name" value="LEADERPTASE"/>
</dbReference>